<accession>F2F9K8</accession>
<dbReference type="KEGG" id="siv:SSIL_3583"/>
<evidence type="ECO:0000313" key="2">
    <source>
        <dbReference type="Proteomes" id="UP000006691"/>
    </source>
</evidence>
<proteinExistence type="predicted"/>
<dbReference type="EMBL" id="AP012157">
    <property type="protein sequence ID" value="BAK18006.1"/>
    <property type="molecule type" value="Genomic_DNA"/>
</dbReference>
<keyword evidence="2" id="KW-1185">Reference proteome</keyword>
<organism evidence="1 2">
    <name type="scientific">Solibacillus silvestris (strain StLB046)</name>
    <name type="common">Bacillus silvestris</name>
    <dbReference type="NCBI Taxonomy" id="1002809"/>
    <lineage>
        <taxon>Bacteria</taxon>
        <taxon>Bacillati</taxon>
        <taxon>Bacillota</taxon>
        <taxon>Bacilli</taxon>
        <taxon>Bacillales</taxon>
        <taxon>Caryophanaceae</taxon>
        <taxon>Solibacillus</taxon>
    </lineage>
</organism>
<dbReference type="Proteomes" id="UP000006691">
    <property type="component" value="Chromosome"/>
</dbReference>
<evidence type="ECO:0000313" key="1">
    <source>
        <dbReference type="EMBL" id="BAK18006.1"/>
    </source>
</evidence>
<name>F2F9K8_SOLSS</name>
<reference evidence="2" key="1">
    <citation type="submission" date="2011-04" db="EMBL/GenBank/DDBJ databases">
        <title>Genome sequence of Solibacillus silvestris StLB046.</title>
        <authorList>
            <person name="Morohoshi T."/>
            <person name="Someya N."/>
            <person name="Ikeda T."/>
        </authorList>
    </citation>
    <scope>NUCLEOTIDE SEQUENCE [LARGE SCALE GENOMIC DNA]</scope>
    <source>
        <strain evidence="2">StLB046</strain>
    </source>
</reference>
<dbReference type="STRING" id="1002809.SSIL_3583"/>
<dbReference type="AlphaFoldDB" id="F2F9K8"/>
<reference evidence="1 2" key="2">
    <citation type="journal article" date="2012" name="J. Biosci. Bioeng.">
        <title>Complete genome sequence and characterization of the N-acylhomoserine lactone-degrading gene of the potato leaf-associated Solibacillus silvestris.</title>
        <authorList>
            <person name="Morohoshi T."/>
            <person name="Tominaga Y."/>
            <person name="Someya N."/>
            <person name="Ikeda T."/>
        </authorList>
    </citation>
    <scope>NUCLEOTIDE SEQUENCE [LARGE SCALE GENOMIC DNA]</scope>
    <source>
        <strain evidence="1 2">StLB046</strain>
    </source>
</reference>
<protein>
    <submittedName>
        <fullName evidence="1">Uncharacterized protein</fullName>
    </submittedName>
</protein>
<dbReference type="HOGENOM" id="CLU_2669117_0_0_9"/>
<sequence>MPCCSFLFWWCAGGYIGRKKFLLEKVHRIFESSDLLFEKFMHILENPAMILEDPGFIRTSECHIRKKPNLLENRN</sequence>
<gene>
    <name evidence="1" type="ordered locus">SSIL_3583</name>
</gene>